<feature type="chain" id="PRO_5013836845" description="Lipocalin-like domain-containing protein" evidence="1">
    <location>
        <begin position="23"/>
        <end position="410"/>
    </location>
</feature>
<name>A0A2H1YI60_9FLAO</name>
<proteinExistence type="predicted"/>
<dbReference type="AlphaFoldDB" id="A0A2H1YI60"/>
<protein>
    <recommendedName>
        <fullName evidence="4">Lipocalin-like domain-containing protein</fullName>
    </recommendedName>
</protein>
<gene>
    <name evidence="2" type="ORF">TNO020_430185</name>
</gene>
<feature type="signal peptide" evidence="1">
    <location>
        <begin position="1"/>
        <end position="22"/>
    </location>
</feature>
<keyword evidence="3" id="KW-1185">Reference proteome</keyword>
<evidence type="ECO:0008006" key="4">
    <source>
        <dbReference type="Google" id="ProtNLM"/>
    </source>
</evidence>
<dbReference type="EMBL" id="OENF01000038">
    <property type="protein sequence ID" value="SOS75179.1"/>
    <property type="molecule type" value="Genomic_DNA"/>
</dbReference>
<evidence type="ECO:0000313" key="3">
    <source>
        <dbReference type="Proteomes" id="UP000234211"/>
    </source>
</evidence>
<dbReference type="Proteomes" id="UP000234211">
    <property type="component" value="Unassembled WGS sequence"/>
</dbReference>
<dbReference type="OrthoDB" id="1113037at2"/>
<dbReference type="RefSeq" id="WP_145993228.1">
    <property type="nucleotide sequence ID" value="NZ_JAJGWS010000001.1"/>
</dbReference>
<evidence type="ECO:0000256" key="1">
    <source>
        <dbReference type="SAM" id="SignalP"/>
    </source>
</evidence>
<evidence type="ECO:0000313" key="2">
    <source>
        <dbReference type="EMBL" id="SOS75179.1"/>
    </source>
</evidence>
<sequence>MQQKIIVVFVLLMSLASLTAEAQDLVSGNWKLTKVEDQGIINEVNTEFTFSKEGKIMERGREFGQWEIKPNKKEIVLKSSFSEDEFNGIHKISKLTKKEFIFSKKQMRYFFKKIDLKAISKGNKKSKLMGTWKLNHKDFDDLFLILKLPNNFIFVSASPNSVSSEKGTWEYLRKTKELSLQGTRGILKGKSRVKDVSDNFLALIRPQETLFFDNVNFDKNPIQWLDFKQEDVISEENQQQNNQENEAEKLPKAWRNQQNFNENLANFKSLEYKYATYVKEAEAFRFSKICKNITINKEEQSVSIANKLITKYDTIQTSENYKGNMVNRYNSFFPEKTPDYYKIIGKETINNQNCTVVIGVLGDEKIKYWMIDNSPGVYAKIIKQTTDTFFNETTYTIETLTKSIKKQSKL</sequence>
<reference evidence="3" key="1">
    <citation type="submission" date="2017-11" db="EMBL/GenBank/DDBJ databases">
        <authorList>
            <person name="Duchaud E."/>
        </authorList>
    </citation>
    <scope>NUCLEOTIDE SEQUENCE [LARGE SCALE GENOMIC DNA]</scope>
    <source>
        <strain evidence="3">Tenacibaculum sp. TNO020</strain>
    </source>
</reference>
<keyword evidence="1" id="KW-0732">Signal</keyword>
<accession>A0A2H1YI60</accession>
<organism evidence="2 3">
    <name type="scientific">Tenacibaculum piscium</name>
    <dbReference type="NCBI Taxonomy" id="1458515"/>
    <lineage>
        <taxon>Bacteria</taxon>
        <taxon>Pseudomonadati</taxon>
        <taxon>Bacteroidota</taxon>
        <taxon>Flavobacteriia</taxon>
        <taxon>Flavobacteriales</taxon>
        <taxon>Flavobacteriaceae</taxon>
        <taxon>Tenacibaculum</taxon>
    </lineage>
</organism>